<gene>
    <name evidence="2" type="ORF">ELS19_17635</name>
</gene>
<reference evidence="2 3" key="1">
    <citation type="submission" date="2018-12" db="EMBL/GenBank/DDBJ databases">
        <title>Genome analysis provides insights into bioremediation potentialities of Halogeometricum borinquense strain N11.</title>
        <authorList>
            <person name="Najjari A."/>
            <person name="Youssef N."/>
            <person name="Fhoula I."/>
            <person name="Ben Dhia O."/>
            <person name="Mahjoubi M."/>
            <person name="Ouzari H.I."/>
            <person name="Cherif A."/>
        </authorList>
    </citation>
    <scope>NUCLEOTIDE SEQUENCE [LARGE SCALE GENOMIC DNA]</scope>
    <source>
        <strain evidence="2 3">N11</strain>
    </source>
</reference>
<proteinExistence type="predicted"/>
<dbReference type="PANTHER" id="PTHR43745">
    <property type="entry name" value="NITROREDUCTASE MJ1384-RELATED"/>
    <property type="match status" value="1"/>
</dbReference>
<evidence type="ECO:0000313" key="3">
    <source>
        <dbReference type="Proteomes" id="UP000294028"/>
    </source>
</evidence>
<dbReference type="RefSeq" id="WP_129786265.1">
    <property type="nucleotide sequence ID" value="NZ_RZHH01000003.1"/>
</dbReference>
<dbReference type="InterPro" id="IPR029479">
    <property type="entry name" value="Nitroreductase"/>
</dbReference>
<accession>A0A482TBG0</accession>
<organism evidence="2 3">
    <name type="scientific">Halogeometricum borinquense</name>
    <dbReference type="NCBI Taxonomy" id="60847"/>
    <lineage>
        <taxon>Archaea</taxon>
        <taxon>Methanobacteriati</taxon>
        <taxon>Methanobacteriota</taxon>
        <taxon>Stenosarchaea group</taxon>
        <taxon>Halobacteria</taxon>
        <taxon>Halobacteriales</taxon>
        <taxon>Haloferacaceae</taxon>
        <taxon>Halogeometricum</taxon>
    </lineage>
</organism>
<evidence type="ECO:0000313" key="2">
    <source>
        <dbReference type="EMBL" id="RYJ08373.1"/>
    </source>
</evidence>
<dbReference type="EMBL" id="RZHH01000003">
    <property type="protein sequence ID" value="RYJ08373.1"/>
    <property type="molecule type" value="Genomic_DNA"/>
</dbReference>
<dbReference type="Proteomes" id="UP000294028">
    <property type="component" value="Unassembled WGS sequence"/>
</dbReference>
<dbReference type="AlphaFoldDB" id="A0A482TBG0"/>
<dbReference type="InterPro" id="IPR020051">
    <property type="entry name" value="SagB-type_dehydrogenase"/>
</dbReference>
<dbReference type="CDD" id="cd02142">
    <property type="entry name" value="McbC_SagB-like_oxidoreductase"/>
    <property type="match status" value="1"/>
</dbReference>
<dbReference type="GO" id="GO:0016491">
    <property type="term" value="F:oxidoreductase activity"/>
    <property type="evidence" value="ECO:0007669"/>
    <property type="project" value="InterPro"/>
</dbReference>
<dbReference type="NCBIfam" id="TIGR03605">
    <property type="entry name" value="antibiot_sagB"/>
    <property type="match status" value="1"/>
</dbReference>
<dbReference type="InterPro" id="IPR000415">
    <property type="entry name" value="Nitroreductase-like"/>
</dbReference>
<dbReference type="PANTHER" id="PTHR43745:SF2">
    <property type="entry name" value="NITROREDUCTASE MJ1384-RELATED"/>
    <property type="match status" value="1"/>
</dbReference>
<sequence length="510" mass="56087">MVTACKYHEQTKHTPERVRTNTFSLDFENKPRPYKIYEDISQISLGESLQSPDKPALAAIATSSPEPRLDADPPSLDAQSLQTLCHYATGVTKTLKRRGRKMRFRAAACTGKLYHVDLYAVIGAVDGLDPGVYHFDPDTESFDVLRVGDYRGVLAQATDDFSAVANAPMTFVATSQWWRNAWKYRNRTYRHAFWDSGTILATLLAVASALGHESSVVAGFADEPVARLLGIDPEEEAPLELVPVGSGSPAPDAQDIEQIDPDEVPLSDHVVAYPLVFDAWRQSTLGDNEAVRAWRQQFTEVDDHAFGTHDRGDGRLVTLDPVDTSTASSRPVTTTIERRGSLREYSHDAISDRKFATILDRALRGVPTDCGEAASHLVDYYCLVHAVEGIPSGAYQYHPEATVLERLGETSRQTAGHLALDQSVVGEAAVNVYIMADVDSIVEQVGNRGYRLAQLLGGISLGRLYLATYAHRTLGGRGFTFYDDLVSEHLSPRAANQTPMTLFAFGKRVE</sequence>
<dbReference type="Gene3D" id="3.40.109.10">
    <property type="entry name" value="NADH Oxidase"/>
    <property type="match status" value="2"/>
</dbReference>
<protein>
    <submittedName>
        <fullName evidence="2">SagB/ThcOx family dehydrogenase</fullName>
    </submittedName>
</protein>
<evidence type="ECO:0000259" key="1">
    <source>
        <dbReference type="Pfam" id="PF00881"/>
    </source>
</evidence>
<feature type="domain" description="Nitroreductase" evidence="1">
    <location>
        <begin position="161"/>
        <end position="245"/>
    </location>
</feature>
<dbReference type="SUPFAM" id="SSF55469">
    <property type="entry name" value="FMN-dependent nitroreductase-like"/>
    <property type="match status" value="2"/>
</dbReference>
<dbReference type="InterPro" id="IPR052544">
    <property type="entry name" value="Bacteriocin_Proc_Enz"/>
</dbReference>
<name>A0A482TBG0_9EURY</name>
<comment type="caution">
    <text evidence="2">The sequence shown here is derived from an EMBL/GenBank/DDBJ whole genome shotgun (WGS) entry which is preliminary data.</text>
</comment>
<dbReference type="Pfam" id="PF00881">
    <property type="entry name" value="Nitroreductase"/>
    <property type="match status" value="1"/>
</dbReference>